<keyword evidence="2" id="KW-1185">Reference proteome</keyword>
<organism evidence="1 2">
    <name type="scientific">Portunus trituberculatus</name>
    <name type="common">Swimming crab</name>
    <name type="synonym">Neptunus trituberculatus</name>
    <dbReference type="NCBI Taxonomy" id="210409"/>
    <lineage>
        <taxon>Eukaryota</taxon>
        <taxon>Metazoa</taxon>
        <taxon>Ecdysozoa</taxon>
        <taxon>Arthropoda</taxon>
        <taxon>Crustacea</taxon>
        <taxon>Multicrustacea</taxon>
        <taxon>Malacostraca</taxon>
        <taxon>Eumalacostraca</taxon>
        <taxon>Eucarida</taxon>
        <taxon>Decapoda</taxon>
        <taxon>Pleocyemata</taxon>
        <taxon>Brachyura</taxon>
        <taxon>Eubrachyura</taxon>
        <taxon>Portunoidea</taxon>
        <taxon>Portunidae</taxon>
        <taxon>Portuninae</taxon>
        <taxon>Portunus</taxon>
    </lineage>
</organism>
<name>A0A5B7FMX1_PORTR</name>
<evidence type="ECO:0000313" key="2">
    <source>
        <dbReference type="Proteomes" id="UP000324222"/>
    </source>
</evidence>
<protein>
    <submittedName>
        <fullName evidence="1">Uncharacterized protein</fullName>
    </submittedName>
</protein>
<proteinExistence type="predicted"/>
<reference evidence="1 2" key="1">
    <citation type="submission" date="2019-05" db="EMBL/GenBank/DDBJ databases">
        <title>Another draft genome of Portunus trituberculatus and its Hox gene families provides insights of decapod evolution.</title>
        <authorList>
            <person name="Jeong J.-H."/>
            <person name="Song I."/>
            <person name="Kim S."/>
            <person name="Choi T."/>
            <person name="Kim D."/>
            <person name="Ryu S."/>
            <person name="Kim W."/>
        </authorList>
    </citation>
    <scope>NUCLEOTIDE SEQUENCE [LARGE SCALE GENOMIC DNA]</scope>
    <source>
        <tissue evidence="1">Muscle</tissue>
    </source>
</reference>
<accession>A0A5B7FMX1</accession>
<dbReference type="EMBL" id="VSRR010007423">
    <property type="protein sequence ID" value="MPC46866.1"/>
    <property type="molecule type" value="Genomic_DNA"/>
</dbReference>
<dbReference type="Proteomes" id="UP000324222">
    <property type="component" value="Unassembled WGS sequence"/>
</dbReference>
<evidence type="ECO:0000313" key="1">
    <source>
        <dbReference type="EMBL" id="MPC46866.1"/>
    </source>
</evidence>
<comment type="caution">
    <text evidence="1">The sequence shown here is derived from an EMBL/GenBank/DDBJ whole genome shotgun (WGS) entry which is preliminary data.</text>
</comment>
<gene>
    <name evidence="1" type="ORF">E2C01_040596</name>
</gene>
<sequence length="60" mass="6675">MTMGQKKGMMGLMSHRRRKIFGTSFDIAGPLDMSIEGPPPTPGMNIHLQTLMKVDVLRFA</sequence>
<dbReference type="AlphaFoldDB" id="A0A5B7FMX1"/>